<comment type="caution">
    <text evidence="1">The sequence shown here is derived from an EMBL/GenBank/DDBJ whole genome shotgun (WGS) entry which is preliminary data.</text>
</comment>
<proteinExistence type="predicted"/>
<dbReference type="AlphaFoldDB" id="A0A644TJ41"/>
<accession>A0A644TJ41</accession>
<name>A0A644TJ41_9ZZZZ</name>
<dbReference type="EMBL" id="VSSQ01000029">
    <property type="protein sequence ID" value="MPL65731.1"/>
    <property type="molecule type" value="Genomic_DNA"/>
</dbReference>
<gene>
    <name evidence="1" type="ORF">SDC9_11395</name>
</gene>
<reference evidence="1" key="1">
    <citation type="submission" date="2019-08" db="EMBL/GenBank/DDBJ databases">
        <authorList>
            <person name="Kucharzyk K."/>
            <person name="Murdoch R.W."/>
            <person name="Higgins S."/>
            <person name="Loffler F."/>
        </authorList>
    </citation>
    <scope>NUCLEOTIDE SEQUENCE</scope>
</reference>
<sequence length="55" mass="6412">MAQQATYSDTQWKYNTAGLHSQGRIKQRINTTDEEVMKHLNELGIWVLMNFKASK</sequence>
<organism evidence="1">
    <name type="scientific">bioreactor metagenome</name>
    <dbReference type="NCBI Taxonomy" id="1076179"/>
    <lineage>
        <taxon>unclassified sequences</taxon>
        <taxon>metagenomes</taxon>
        <taxon>ecological metagenomes</taxon>
    </lineage>
</organism>
<evidence type="ECO:0000313" key="1">
    <source>
        <dbReference type="EMBL" id="MPL65731.1"/>
    </source>
</evidence>
<protein>
    <submittedName>
        <fullName evidence="1">Uncharacterized protein</fullName>
    </submittedName>
</protein>